<evidence type="ECO:0000313" key="3">
    <source>
        <dbReference type="EMBL" id="PAX08628.1"/>
    </source>
</evidence>
<dbReference type="InterPro" id="IPR029033">
    <property type="entry name" value="His_PPase_superfam"/>
</dbReference>
<protein>
    <submittedName>
        <fullName evidence="3">Histidine phosphatase family protein</fullName>
    </submittedName>
</protein>
<dbReference type="PANTHER" id="PTHR48100:SF1">
    <property type="entry name" value="HISTIDINE PHOSPHATASE FAMILY PROTEIN-RELATED"/>
    <property type="match status" value="1"/>
</dbReference>
<reference evidence="4" key="1">
    <citation type="submission" date="2017-09" db="EMBL/GenBank/DDBJ databases">
        <authorList>
            <person name="Feng G."/>
            <person name="Zhu H."/>
        </authorList>
    </citation>
    <scope>NUCLEOTIDE SEQUENCE [LARGE SCALE GENOMIC DNA]</scope>
    <source>
        <strain evidence="4">1PNM-20</strain>
    </source>
</reference>
<feature type="binding site" evidence="2">
    <location>
        <position position="59"/>
    </location>
    <ligand>
        <name>substrate</name>
    </ligand>
</feature>
<dbReference type="GO" id="GO:0016791">
    <property type="term" value="F:phosphatase activity"/>
    <property type="evidence" value="ECO:0007669"/>
    <property type="project" value="TreeGrafter"/>
</dbReference>
<dbReference type="Pfam" id="PF00300">
    <property type="entry name" value="His_Phos_1"/>
    <property type="match status" value="1"/>
</dbReference>
<dbReference type="PANTHER" id="PTHR48100">
    <property type="entry name" value="BROAD-SPECIFICITY PHOSPHATASE YOR283W-RELATED"/>
    <property type="match status" value="1"/>
</dbReference>
<dbReference type="SUPFAM" id="SSF53254">
    <property type="entry name" value="Phosphoglycerate mutase-like"/>
    <property type="match status" value="1"/>
</dbReference>
<organism evidence="3 4">
    <name type="scientific">Sphingomonas lenta</name>
    <dbReference type="NCBI Taxonomy" id="1141887"/>
    <lineage>
        <taxon>Bacteria</taxon>
        <taxon>Pseudomonadati</taxon>
        <taxon>Pseudomonadota</taxon>
        <taxon>Alphaproteobacteria</taxon>
        <taxon>Sphingomonadales</taxon>
        <taxon>Sphingomonadaceae</taxon>
        <taxon>Sphingomonas</taxon>
    </lineage>
</organism>
<keyword evidence="4" id="KW-1185">Reference proteome</keyword>
<dbReference type="GO" id="GO:0005737">
    <property type="term" value="C:cytoplasm"/>
    <property type="evidence" value="ECO:0007669"/>
    <property type="project" value="TreeGrafter"/>
</dbReference>
<dbReference type="Gene3D" id="3.40.50.1240">
    <property type="entry name" value="Phosphoglycerate mutase-like"/>
    <property type="match status" value="1"/>
</dbReference>
<evidence type="ECO:0000256" key="1">
    <source>
        <dbReference type="PIRSR" id="PIRSR613078-1"/>
    </source>
</evidence>
<dbReference type="SMART" id="SM00855">
    <property type="entry name" value="PGAM"/>
    <property type="match status" value="1"/>
</dbReference>
<gene>
    <name evidence="3" type="ORF">CKY28_04435</name>
</gene>
<dbReference type="OrthoDB" id="9783269at2"/>
<dbReference type="Proteomes" id="UP000218151">
    <property type="component" value="Unassembled WGS sequence"/>
</dbReference>
<proteinExistence type="predicted"/>
<evidence type="ECO:0000313" key="4">
    <source>
        <dbReference type="Proteomes" id="UP000218151"/>
    </source>
</evidence>
<evidence type="ECO:0000256" key="2">
    <source>
        <dbReference type="PIRSR" id="PIRSR613078-2"/>
    </source>
</evidence>
<dbReference type="InterPro" id="IPR013078">
    <property type="entry name" value="His_Pase_superF_clade-1"/>
</dbReference>
<dbReference type="InterPro" id="IPR050275">
    <property type="entry name" value="PGM_Phosphatase"/>
</dbReference>
<dbReference type="AlphaFoldDB" id="A0A2A2SHD1"/>
<feature type="active site" description="Proton donor/acceptor" evidence="1">
    <location>
        <position position="83"/>
    </location>
</feature>
<dbReference type="EMBL" id="NSLI01000002">
    <property type="protein sequence ID" value="PAX08628.1"/>
    <property type="molecule type" value="Genomic_DNA"/>
</dbReference>
<feature type="active site" description="Tele-phosphohistidine intermediate" evidence="1">
    <location>
        <position position="10"/>
    </location>
</feature>
<sequence>MAATLILVRHAAHVHLNKILSGRTPGVPLSEAGRAQAMRLAAVLAERRPALVQTSPIERAERTAIAIADAARVGIERADALVEIDFGKWTGTPFEELNGDPDWDYWNAERATARPPSGESMGEAQARIVAHLAAVAAEHDGETVVLVSHADMIRAAVAHVLGLDLGGYSRFDIGPASATTLVWGDWGAKLVALNEGLGA</sequence>
<accession>A0A2A2SHD1</accession>
<dbReference type="CDD" id="cd07067">
    <property type="entry name" value="HP_PGM_like"/>
    <property type="match status" value="1"/>
</dbReference>
<name>A0A2A2SHD1_9SPHN</name>
<comment type="caution">
    <text evidence="3">The sequence shown here is derived from an EMBL/GenBank/DDBJ whole genome shotgun (WGS) entry which is preliminary data.</text>
</comment>
<dbReference type="RefSeq" id="WP_095997139.1">
    <property type="nucleotide sequence ID" value="NZ_NSLI01000002.1"/>
</dbReference>